<sequence>MTAVNIEKRKIFKRRRDGQVPQGGSVSVSVSSSPSSSEGEFNPAILQDYAKKVDVHMPSQKALLDALSVEAGYIKYQAAALSVDNADKLGGVVAASYARRDAVNTYEYDQTINADLYVNGNIIQNGSAYETHAEHLNVENNLMQLNVGEPGSQITGVIPGTAIAFSGIEINRGAGEAYYMGVVEGVKPLLKLGKKDSLEAIATRADDISDDWLLSWDLTNKRIVGKRLASDYWHKDNSNKSDFDWNSRNLRAYGNLTVNGLANFATTVQLGHNKSIQGLIAGGGSYGNLLSMGADNYAHIGNSSVTEGVKLYSKGNHLKFETTSAGVKVSGQAYILRSGTIANLGSVDDNSSIKFGLVANNYGYGISTNQNGGLDIMANQASQPIRLWSGTKNETPTMSASFYGNAGVKLYYNSNKRFETTSTGTKTVGNHEITGVINAGANTSGGGLWLSNSSYKIEGGNYFGDIRIKAPDRIRNYINDSVILELTGLGATINGYIGSPSYESGITGTGWRISQAAHGELTNLDIRESLTCNTFTNNQINISNGDLIVSDHDEIEKVLASGTTHTNFYFSKEQPFQAGDVLRCQGSKQAGNIKSYYVTVASVGTSTSYKDDDGEFMKYVRWENNSKTGSGIPEVGDVLVRWNSSDAARKGLLYLSSSTTYSPFYDVVYDGITVSRFGKLDGITSPTFGDLSGYGFWSQKGYLEGGINASFGKIADWNIKSDRITKRFGNIDTTIGTQDSTSIKGFHVYQHNSTTGGNRVSMGYLSDDNWGIWGTKDGSNVFRLGSHNTIAGWEFTSTYLKKDNICITTGASGIYSQSDKVYWILRQNGSGHLANGNITWDTSGNVTFGSSVKLQWESGINSAQQTANNAYDLADEANDLAVTKITSEQATAITQNTVTSEFINGQNCQFTQGKIGNFDIKSSSLYSGISGKYLTLQNSETDSVHGGARRGLSLYSDNSTLSSSGAVKIVQFGMLCNKDTVNQWGETPNYGFRILRGNSSSTYKDIFRADAEGAFIAGCNFNDSQIWVDDKWSLKSDGSGYFAKGNIAWDTAGNINFKGRLTTNNSTEVGKETHHLLIDGDEINAVNGSIVLNRNADEDQSMVWIHDGGAGLVAHFSGPSTSNFDDIKFYRKVHMTASVIVSSDLFCYGIDVGIGGITSDGNATINGILDATTIMEGNQYLSDKYALKTELDSYLLKTGGTISNGLIIGGSITTKGAVTVKTRIITYTTTLTNTDYYVTASMSSSSSRTVYLPSNPTAGRVIKVKRRGGSQHPIINGNGKSIYWMDATPVSSITIDWRHGAALEFIYDGVYWCVICENY</sequence>
<dbReference type="OrthoDB" id="1031347at2"/>
<evidence type="ECO:0000313" key="2">
    <source>
        <dbReference type="EMBL" id="RKE02301.1"/>
    </source>
</evidence>
<protein>
    <submittedName>
        <fullName evidence="2">Uncharacterized protein</fullName>
    </submittedName>
</protein>
<accession>A0A419X3K7</accession>
<feature type="compositionally biased region" description="Low complexity" evidence="1">
    <location>
        <begin position="19"/>
        <end position="39"/>
    </location>
</feature>
<reference evidence="2 3" key="1">
    <citation type="submission" date="2018-09" db="EMBL/GenBank/DDBJ databases">
        <title>Genomic Encyclopedia of Archaeal and Bacterial Type Strains, Phase II (KMG-II): from individual species to whole genera.</title>
        <authorList>
            <person name="Goeker M."/>
        </authorList>
    </citation>
    <scope>NUCLEOTIDE SEQUENCE [LARGE SCALE GENOMIC DNA]</scope>
    <source>
        <strain evidence="2 3">DSM 21950</strain>
    </source>
</reference>
<organism evidence="2 3">
    <name type="scientific">Marinifilum flexuosum</name>
    <dbReference type="NCBI Taxonomy" id="1117708"/>
    <lineage>
        <taxon>Bacteria</taxon>
        <taxon>Pseudomonadati</taxon>
        <taxon>Bacteroidota</taxon>
        <taxon>Bacteroidia</taxon>
        <taxon>Marinilabiliales</taxon>
        <taxon>Marinifilaceae</taxon>
    </lineage>
</organism>
<dbReference type="RefSeq" id="WP_120240181.1">
    <property type="nucleotide sequence ID" value="NZ_RAPQ01000009.1"/>
</dbReference>
<comment type="caution">
    <text evidence="2">The sequence shown here is derived from an EMBL/GenBank/DDBJ whole genome shotgun (WGS) entry which is preliminary data.</text>
</comment>
<proteinExistence type="predicted"/>
<feature type="region of interest" description="Disordered" evidence="1">
    <location>
        <begin position="15"/>
        <end position="39"/>
    </location>
</feature>
<name>A0A419X3K7_9BACT</name>
<evidence type="ECO:0000256" key="1">
    <source>
        <dbReference type="SAM" id="MobiDB-lite"/>
    </source>
</evidence>
<dbReference type="EMBL" id="RAPQ01000009">
    <property type="protein sequence ID" value="RKE02301.1"/>
    <property type="molecule type" value="Genomic_DNA"/>
</dbReference>
<keyword evidence="3" id="KW-1185">Reference proteome</keyword>
<dbReference type="Proteomes" id="UP000284531">
    <property type="component" value="Unassembled WGS sequence"/>
</dbReference>
<gene>
    <name evidence="2" type="ORF">BXY64_2389</name>
</gene>
<evidence type="ECO:0000313" key="3">
    <source>
        <dbReference type="Proteomes" id="UP000284531"/>
    </source>
</evidence>